<proteinExistence type="predicted"/>
<evidence type="ECO:0000313" key="1">
    <source>
        <dbReference type="EMBL" id="OKY77845.1"/>
    </source>
</evidence>
<accession>A0A1Q6DU23</accession>
<dbReference type="EMBL" id="MSDW01000001">
    <property type="protein sequence ID" value="OKY77845.1"/>
    <property type="molecule type" value="Genomic_DNA"/>
</dbReference>
<reference evidence="1" key="1">
    <citation type="submission" date="2016-12" db="EMBL/GenBank/DDBJ databases">
        <title>Discovery of methanogenic haloarchaea.</title>
        <authorList>
            <person name="Sorokin D.Y."/>
            <person name="Makarova K.S."/>
            <person name="Abbas B."/>
            <person name="Ferrer M."/>
            <person name="Golyshin P.N."/>
        </authorList>
    </citation>
    <scope>NUCLEOTIDE SEQUENCE [LARGE SCALE GENOMIC DNA]</scope>
    <source>
        <strain evidence="1">HMET1</strain>
    </source>
</reference>
<dbReference type="InParanoid" id="A0A1Q6DU23"/>
<protein>
    <submittedName>
        <fullName evidence="1">Uncharacterized protein</fullName>
    </submittedName>
</protein>
<evidence type="ECO:0000313" key="2">
    <source>
        <dbReference type="Proteomes" id="UP000185744"/>
    </source>
</evidence>
<sequence length="86" mass="9772">MSECKNIDSCGFFEKYKEENELGLNGFINQYCKGDKMDECVRRELAKELGGTEKIPDNMLPNGYPISGTDKSDWSEEVIKLARNIS</sequence>
<comment type="caution">
    <text evidence="1">The sequence shown here is derived from an EMBL/GenBank/DDBJ whole genome shotgun (WGS) entry which is preliminary data.</text>
</comment>
<dbReference type="AlphaFoldDB" id="A0A1Q6DU23"/>
<name>A0A1Q6DU23_METT1</name>
<keyword evidence="2" id="KW-1185">Reference proteome</keyword>
<gene>
    <name evidence="1" type="ORF">BTN85_0320</name>
</gene>
<dbReference type="Proteomes" id="UP000185744">
    <property type="component" value="Unassembled WGS sequence"/>
</dbReference>
<organism evidence="1 2">
    <name type="scientific">Methanohalarchaeum thermophilum</name>
    <dbReference type="NCBI Taxonomy" id="1903181"/>
    <lineage>
        <taxon>Archaea</taxon>
        <taxon>Methanobacteriati</taxon>
        <taxon>Methanobacteriota</taxon>
        <taxon>Methanonatronarchaeia</taxon>
        <taxon>Methanonatronarchaeales</taxon>
        <taxon>Methanonatronarchaeaceae</taxon>
        <taxon>Candidatus Methanohalarchaeum</taxon>
    </lineage>
</organism>